<feature type="compositionally biased region" description="Acidic residues" evidence="2">
    <location>
        <begin position="230"/>
        <end position="242"/>
    </location>
</feature>
<dbReference type="PANTHER" id="PTHR11439:SF483">
    <property type="entry name" value="PEPTIDE SYNTHASE GLIP-LIKE, PUTATIVE (AFU_ORTHOLOGUE AFUA_3G12920)-RELATED"/>
    <property type="match status" value="1"/>
</dbReference>
<dbReference type="SUPFAM" id="SSF56672">
    <property type="entry name" value="DNA/RNA polymerases"/>
    <property type="match status" value="1"/>
</dbReference>
<feature type="region of interest" description="Disordered" evidence="2">
    <location>
        <begin position="210"/>
        <end position="242"/>
    </location>
</feature>
<evidence type="ECO:0000259" key="3">
    <source>
        <dbReference type="Pfam" id="PF07727"/>
    </source>
</evidence>
<dbReference type="Pfam" id="PF22936">
    <property type="entry name" value="Pol_BBD"/>
    <property type="match status" value="1"/>
</dbReference>
<evidence type="ECO:0000313" key="5">
    <source>
        <dbReference type="EMBL" id="KAJ8868004.1"/>
    </source>
</evidence>
<evidence type="ECO:0000256" key="1">
    <source>
        <dbReference type="ARBA" id="ARBA00022750"/>
    </source>
</evidence>
<reference evidence="5 6" key="1">
    <citation type="submission" date="2023-02" db="EMBL/GenBank/DDBJ databases">
        <title>LHISI_Scaffold_Assembly.</title>
        <authorList>
            <person name="Stuart O.P."/>
            <person name="Cleave R."/>
            <person name="Magrath M.J.L."/>
            <person name="Mikheyev A.S."/>
        </authorList>
    </citation>
    <scope>NUCLEOTIDE SEQUENCE [LARGE SCALE GENOMIC DNA]</scope>
    <source>
        <strain evidence="5">Daus_M_001</strain>
        <tissue evidence="5">Leg muscle</tissue>
    </source>
</reference>
<dbReference type="EMBL" id="JARBHB010000015">
    <property type="protein sequence ID" value="KAJ8868004.1"/>
    <property type="molecule type" value="Genomic_DNA"/>
</dbReference>
<accession>A0ABQ9GAC0</accession>
<dbReference type="InterPro" id="IPR043502">
    <property type="entry name" value="DNA/RNA_pol_sf"/>
</dbReference>
<proteinExistence type="predicted"/>
<keyword evidence="1" id="KW-0645">Protease</keyword>
<gene>
    <name evidence="5" type="ORF">PR048_031813</name>
</gene>
<evidence type="ECO:0008006" key="7">
    <source>
        <dbReference type="Google" id="ProtNLM"/>
    </source>
</evidence>
<dbReference type="InterPro" id="IPR013103">
    <property type="entry name" value="RVT_2"/>
</dbReference>
<comment type="caution">
    <text evidence="5">The sequence shown here is derived from an EMBL/GenBank/DDBJ whole genome shotgun (WGS) entry which is preliminary data.</text>
</comment>
<dbReference type="InterPro" id="IPR036397">
    <property type="entry name" value="RNaseH_sf"/>
</dbReference>
<evidence type="ECO:0000256" key="2">
    <source>
        <dbReference type="SAM" id="MobiDB-lite"/>
    </source>
</evidence>
<keyword evidence="1" id="KW-0378">Hydrolase</keyword>
<sequence length="617" mass="70967">MRFQEQMQKRLQTKLEVTDSTHEPILLDLDGLDCDEWLIDSGVSHHVTNRRDWYVTFSYFNVPKKMSCSRQGVKIDTVGSGRIYVKTFDGHSCCALGKHTRMSFGERVKKSKAPGELIFADICGPIEVNNINGHRYFLIFKDDFSSFRATYLLWKKDEVNNKLNYFVEMLKTQAQLIVKELQTDGDVKFEPHKLKIPLPRKSVAVSEKLEHASGEDFDATDNEEIRNQDDESTNEDEETCDDEDQIHEANLEEDIEDHHVEIRYFLRDRTGIRKPALYCAFSLFLEGEVPVNYEDDIKMLQIGRQEEMDSLLKNQTYGEREGLAYFDTFSPAARLETMRALIGCILKCDCVFKQFDVKTDFLNGTLEDDEYMRQPRGYEDKTGCLCKLPRSLYGLKQASECWYKCLTDFLKENGLKGSTADPFMFYSKNLIIFFHVDDGMILGSLKSVMDIIKILGSHFELTCSKVDYYLGLQIKTTANSIEINQSAYAEMALRKFGMEDYNPLSLPIEFGWTPGNSPLTENVENYREIVGNFNYLVAGTQPNLAYAVNVASRVQDKPTNTHSSLVKRILRYIKGTISDGIKFEKTNNKFIEAYGDADHKGEKNLSKIYQWHPNEVQ</sequence>
<dbReference type="Proteomes" id="UP001159363">
    <property type="component" value="Chromosome 14"/>
</dbReference>
<evidence type="ECO:0000259" key="4">
    <source>
        <dbReference type="Pfam" id="PF22936"/>
    </source>
</evidence>
<feature type="domain" description="Reverse transcriptase Ty1/copia-type" evidence="3">
    <location>
        <begin position="312"/>
        <end position="509"/>
    </location>
</feature>
<dbReference type="SUPFAM" id="SSF53098">
    <property type="entry name" value="Ribonuclease H-like"/>
    <property type="match status" value="1"/>
</dbReference>
<evidence type="ECO:0000313" key="6">
    <source>
        <dbReference type="Proteomes" id="UP001159363"/>
    </source>
</evidence>
<dbReference type="Gene3D" id="3.30.420.10">
    <property type="entry name" value="Ribonuclease H-like superfamily/Ribonuclease H"/>
    <property type="match status" value="1"/>
</dbReference>
<dbReference type="Pfam" id="PF07727">
    <property type="entry name" value="RVT_2"/>
    <property type="match status" value="1"/>
</dbReference>
<dbReference type="InterPro" id="IPR012337">
    <property type="entry name" value="RNaseH-like_sf"/>
</dbReference>
<dbReference type="InterPro" id="IPR054722">
    <property type="entry name" value="PolX-like_BBD"/>
</dbReference>
<protein>
    <recommendedName>
        <fullName evidence="7">Reverse transcriptase Ty1/copia-type domain-containing protein</fullName>
    </recommendedName>
</protein>
<name>A0ABQ9GAC0_9NEOP</name>
<organism evidence="5 6">
    <name type="scientific">Dryococelus australis</name>
    <dbReference type="NCBI Taxonomy" id="614101"/>
    <lineage>
        <taxon>Eukaryota</taxon>
        <taxon>Metazoa</taxon>
        <taxon>Ecdysozoa</taxon>
        <taxon>Arthropoda</taxon>
        <taxon>Hexapoda</taxon>
        <taxon>Insecta</taxon>
        <taxon>Pterygota</taxon>
        <taxon>Neoptera</taxon>
        <taxon>Polyneoptera</taxon>
        <taxon>Phasmatodea</taxon>
        <taxon>Verophasmatodea</taxon>
        <taxon>Anareolatae</taxon>
        <taxon>Phasmatidae</taxon>
        <taxon>Eurycanthinae</taxon>
        <taxon>Dryococelus</taxon>
    </lineage>
</organism>
<keyword evidence="6" id="KW-1185">Reference proteome</keyword>
<keyword evidence="1" id="KW-0064">Aspartyl protease</keyword>
<dbReference type="PANTHER" id="PTHR11439">
    <property type="entry name" value="GAG-POL-RELATED RETROTRANSPOSON"/>
    <property type="match status" value="1"/>
</dbReference>
<feature type="domain" description="Retrovirus-related Pol polyprotein from transposon TNT 1-94-like beta-barrel" evidence="4">
    <location>
        <begin position="37"/>
        <end position="91"/>
    </location>
</feature>